<evidence type="ECO:0000256" key="1">
    <source>
        <dbReference type="SAM" id="MobiDB-lite"/>
    </source>
</evidence>
<protein>
    <submittedName>
        <fullName evidence="2">Uncharacterized protein</fullName>
    </submittedName>
</protein>
<evidence type="ECO:0000313" key="3">
    <source>
        <dbReference type="Proteomes" id="UP000269292"/>
    </source>
</evidence>
<proteinExistence type="predicted"/>
<dbReference type="EMBL" id="MH744423">
    <property type="protein sequence ID" value="AYD82053.1"/>
    <property type="molecule type" value="Genomic_DNA"/>
</dbReference>
<name>A0A386K9X6_9CAUD</name>
<organism evidence="2 3">
    <name type="scientific">Mycobacterium phage Saguaro</name>
    <dbReference type="NCBI Taxonomy" id="2315616"/>
    <lineage>
        <taxon>Viruses</taxon>
        <taxon>Duplodnaviria</taxon>
        <taxon>Heunggongvirae</taxon>
        <taxon>Uroviricota</taxon>
        <taxon>Caudoviricetes</taxon>
        <taxon>Bclasvirinae</taxon>
        <taxon>Saguarovirus</taxon>
        <taxon>Saguarovirus saguaro</taxon>
    </lineage>
</organism>
<feature type="region of interest" description="Disordered" evidence="1">
    <location>
        <begin position="1"/>
        <end position="29"/>
    </location>
</feature>
<keyword evidence="3" id="KW-1185">Reference proteome</keyword>
<accession>A0A386K9X6</accession>
<dbReference type="Proteomes" id="UP000269292">
    <property type="component" value="Segment"/>
</dbReference>
<dbReference type="KEGG" id="vg:60321128"/>
<evidence type="ECO:0000313" key="2">
    <source>
        <dbReference type="EMBL" id="AYD82053.1"/>
    </source>
</evidence>
<dbReference type="GeneID" id="60321128"/>
<dbReference type="RefSeq" id="YP_009949722.1">
    <property type="nucleotide sequence ID" value="NC_051583.1"/>
</dbReference>
<reference evidence="2 3" key="1">
    <citation type="submission" date="2018-08" db="EMBL/GenBank/DDBJ databases">
        <authorList>
            <person name="Washington J.M."/>
            <person name="Garlena R.A."/>
            <person name="Russell D.A."/>
            <person name="Pope W.H."/>
            <person name="Jacobs-Sera D."/>
            <person name="Hatfull G.F."/>
        </authorList>
    </citation>
    <scope>NUCLEOTIDE SEQUENCE [LARGE SCALE GENOMIC DNA]</scope>
</reference>
<sequence length="222" mass="24281">MAVEHTAATGNPTIDQSHPWKATDMTTPPGHIRDAAHLRTLPDGTIISWLRIPGDATSEAVAFVRRELSNESGVPQVDVWISPGGWEPQTIESAGVTFPCQVIRLGEFNPDHYLPTELPVLSEALAECTHGGTWAREKALECAVAYCAHNRRSASVLAMAETFAAWLEAGATADNDLPLSLRLERGADAIEQAREDLQRTEGVTMNIAGIRRYVEFLREQGR</sequence>
<gene>
    <name evidence="2" type="primary">59</name>
    <name evidence="2" type="ORF">SEA_SAGUARO_59</name>
</gene>